<dbReference type="AlphaFoldDB" id="A0A1Z1FCI1"/>
<dbReference type="Pfam" id="PF08478">
    <property type="entry name" value="POTRA_1"/>
    <property type="match status" value="1"/>
</dbReference>
<keyword evidence="4 9" id="KW-0132">Cell division</keyword>
<gene>
    <name evidence="9" type="primary">ftsQ</name>
    <name evidence="12" type="ORF">A9D14_10400</name>
</gene>
<dbReference type="GO" id="GO:0043093">
    <property type="term" value="P:FtsZ-dependent cytokinesis"/>
    <property type="evidence" value="ECO:0007669"/>
    <property type="project" value="UniProtKB-UniRule"/>
</dbReference>
<protein>
    <recommendedName>
        <fullName evidence="9">Cell division protein FtsQ</fullName>
    </recommendedName>
</protein>
<evidence type="ECO:0000313" key="13">
    <source>
        <dbReference type="Proteomes" id="UP000195807"/>
    </source>
</evidence>
<dbReference type="InterPro" id="IPR026579">
    <property type="entry name" value="FtsQ"/>
</dbReference>
<organism evidence="12 13">
    <name type="scientific">Croceicoccus marinus</name>
    <dbReference type="NCBI Taxonomy" id="450378"/>
    <lineage>
        <taxon>Bacteria</taxon>
        <taxon>Pseudomonadati</taxon>
        <taxon>Pseudomonadota</taxon>
        <taxon>Alphaproteobacteria</taxon>
        <taxon>Sphingomonadales</taxon>
        <taxon>Erythrobacteraceae</taxon>
        <taxon>Croceicoccus</taxon>
    </lineage>
</organism>
<dbReference type="HAMAP" id="MF_00911">
    <property type="entry name" value="FtsQ_subfam"/>
    <property type="match status" value="1"/>
</dbReference>
<keyword evidence="13" id="KW-1185">Reference proteome</keyword>
<dbReference type="GO" id="GO:0032153">
    <property type="term" value="C:cell division site"/>
    <property type="evidence" value="ECO:0007669"/>
    <property type="project" value="UniProtKB-UniRule"/>
</dbReference>
<dbReference type="InterPro" id="IPR013685">
    <property type="entry name" value="POTRA_FtsQ_type"/>
</dbReference>
<evidence type="ECO:0000256" key="1">
    <source>
        <dbReference type="ARBA" id="ARBA00004370"/>
    </source>
</evidence>
<feature type="domain" description="POTRA" evidence="11">
    <location>
        <begin position="93"/>
        <end position="161"/>
    </location>
</feature>
<feature type="compositionally biased region" description="Low complexity" evidence="10">
    <location>
        <begin position="309"/>
        <end position="318"/>
    </location>
</feature>
<dbReference type="InterPro" id="IPR034746">
    <property type="entry name" value="POTRA"/>
</dbReference>
<keyword evidence="3 9" id="KW-0997">Cell inner membrane</keyword>
<comment type="function">
    <text evidence="9">Essential cell division protein.</text>
</comment>
<dbReference type="GO" id="GO:0090529">
    <property type="term" value="P:cell septum assembly"/>
    <property type="evidence" value="ECO:0007669"/>
    <property type="project" value="InterPro"/>
</dbReference>
<keyword evidence="2 9" id="KW-1003">Cell membrane</keyword>
<dbReference type="EMBL" id="CP019602">
    <property type="protein sequence ID" value="ARU16521.1"/>
    <property type="molecule type" value="Genomic_DNA"/>
</dbReference>
<dbReference type="OrthoDB" id="9783091at2"/>
<keyword evidence="7 9" id="KW-0472">Membrane</keyword>
<evidence type="ECO:0000256" key="5">
    <source>
        <dbReference type="ARBA" id="ARBA00022692"/>
    </source>
</evidence>
<comment type="similarity">
    <text evidence="9">Belongs to the FtsQ/DivIB family. FtsQ subfamily.</text>
</comment>
<dbReference type="RefSeq" id="WP_066846062.1">
    <property type="nucleotide sequence ID" value="NZ_CP019602.1"/>
</dbReference>
<evidence type="ECO:0000256" key="7">
    <source>
        <dbReference type="ARBA" id="ARBA00023136"/>
    </source>
</evidence>
<keyword evidence="5 9" id="KW-0812">Transmembrane</keyword>
<dbReference type="Gene3D" id="3.10.20.310">
    <property type="entry name" value="membrane protein fhac"/>
    <property type="match status" value="1"/>
</dbReference>
<dbReference type="Pfam" id="PF03799">
    <property type="entry name" value="FtsQ_DivIB_C"/>
    <property type="match status" value="1"/>
</dbReference>
<keyword evidence="6 9" id="KW-1133">Transmembrane helix</keyword>
<keyword evidence="8 9" id="KW-0131">Cell cycle</keyword>
<evidence type="ECO:0000256" key="3">
    <source>
        <dbReference type="ARBA" id="ARBA00022519"/>
    </source>
</evidence>
<evidence type="ECO:0000256" key="4">
    <source>
        <dbReference type="ARBA" id="ARBA00022618"/>
    </source>
</evidence>
<dbReference type="InterPro" id="IPR005548">
    <property type="entry name" value="Cell_div_FtsQ/DivIB_C"/>
</dbReference>
<dbReference type="GO" id="GO:0005886">
    <property type="term" value="C:plasma membrane"/>
    <property type="evidence" value="ECO:0007669"/>
    <property type="project" value="UniProtKB-SubCell"/>
</dbReference>
<evidence type="ECO:0000259" key="11">
    <source>
        <dbReference type="PROSITE" id="PS51779"/>
    </source>
</evidence>
<sequence>MSATTIKRGGKGVRRATAAKGKARAVRGARQKTGGAVGAAWSKVPISETGLQKFFIAVFVALAAASLVALAIYAGVPEAIRDRVGGLADEAGFTVRKVEVRGVDRMDRQAIYERAVAAQQVPMPLMDVDVLREDLLQLPWVADARVSRQLPDTLVIDIVERRPHAVLREGEEYVLIDPSGHRLEPVRRGEAEKMLVLLGEGAADRAAELSGLLDAAPALKPQVRAAEWVGNRRWNLTFRTGQVVALPEGDEESTDALLSFARLDGMNRLLGGKVTVFDMRADDRIYMRVPGRAAEEAEMEAQRKRLESEAAQAAVAQESGEEIGG</sequence>
<evidence type="ECO:0000313" key="12">
    <source>
        <dbReference type="EMBL" id="ARU16521.1"/>
    </source>
</evidence>
<comment type="subcellular location">
    <subcellularLocation>
        <location evidence="9">Cell inner membrane</location>
        <topology evidence="9">Single-pass type II membrane protein</topology>
    </subcellularLocation>
    <subcellularLocation>
        <location evidence="1">Membrane</location>
    </subcellularLocation>
    <text evidence="9">Localizes to the division septum.</text>
</comment>
<evidence type="ECO:0000256" key="8">
    <source>
        <dbReference type="ARBA" id="ARBA00023306"/>
    </source>
</evidence>
<dbReference type="STRING" id="450378.GCA_001661675_02096"/>
<dbReference type="Proteomes" id="UP000195807">
    <property type="component" value="Chromosome"/>
</dbReference>
<reference evidence="12 13" key="1">
    <citation type="submission" date="2017-01" db="EMBL/GenBank/DDBJ databases">
        <title>Complete genome sequence of esterase-producing bacterium Croceicoccus marinus E4A9.</title>
        <authorList>
            <person name="Wu Y.-H."/>
            <person name="Cheng H."/>
            <person name="Xu L."/>
            <person name="Huo Y.-Y."/>
            <person name="Wang C.-S."/>
            <person name="Xu X.-W."/>
        </authorList>
    </citation>
    <scope>NUCLEOTIDE SEQUENCE [LARGE SCALE GENOMIC DNA]</scope>
    <source>
        <strain evidence="12 13">E4A9</strain>
    </source>
</reference>
<evidence type="ECO:0000256" key="2">
    <source>
        <dbReference type="ARBA" id="ARBA00022475"/>
    </source>
</evidence>
<dbReference type="PANTHER" id="PTHR35851:SF1">
    <property type="entry name" value="CELL DIVISION PROTEIN FTSQ"/>
    <property type="match status" value="1"/>
</dbReference>
<evidence type="ECO:0000256" key="10">
    <source>
        <dbReference type="SAM" id="MobiDB-lite"/>
    </source>
</evidence>
<proteinExistence type="inferred from homology"/>
<dbReference type="PROSITE" id="PS51779">
    <property type="entry name" value="POTRA"/>
    <property type="match status" value="1"/>
</dbReference>
<dbReference type="PANTHER" id="PTHR35851">
    <property type="entry name" value="CELL DIVISION PROTEIN FTSQ"/>
    <property type="match status" value="1"/>
</dbReference>
<evidence type="ECO:0000256" key="6">
    <source>
        <dbReference type="ARBA" id="ARBA00022989"/>
    </source>
</evidence>
<feature type="region of interest" description="Disordered" evidence="10">
    <location>
        <begin position="298"/>
        <end position="325"/>
    </location>
</feature>
<dbReference type="KEGG" id="cman:A9D14_10400"/>
<accession>A0A1Z1FCI1</accession>
<evidence type="ECO:0000256" key="9">
    <source>
        <dbReference type="HAMAP-Rule" id="MF_00911"/>
    </source>
</evidence>
<name>A0A1Z1FCI1_9SPHN</name>
<feature type="transmembrane region" description="Helical" evidence="9">
    <location>
        <begin position="54"/>
        <end position="76"/>
    </location>
</feature>